<evidence type="ECO:0000256" key="1">
    <source>
        <dbReference type="SAM" id="MobiDB-lite"/>
    </source>
</evidence>
<dbReference type="EMBL" id="JACAGB010000023">
    <property type="protein sequence ID" value="KAF6305270.1"/>
    <property type="molecule type" value="Genomic_DNA"/>
</dbReference>
<dbReference type="InterPro" id="IPR032172">
    <property type="entry name" value="FXR1_C1"/>
</dbReference>
<feature type="signal peptide" evidence="2">
    <location>
        <begin position="1"/>
        <end position="18"/>
    </location>
</feature>
<dbReference type="GO" id="GO:0045727">
    <property type="term" value="P:positive regulation of translation"/>
    <property type="evidence" value="ECO:0007669"/>
    <property type="project" value="TreeGrafter"/>
</dbReference>
<dbReference type="GO" id="GO:0098793">
    <property type="term" value="C:presynapse"/>
    <property type="evidence" value="ECO:0007669"/>
    <property type="project" value="GOC"/>
</dbReference>
<feature type="domain" description="Fragile X-related protein 1 C-terminal region 1" evidence="3">
    <location>
        <begin position="97"/>
        <end position="171"/>
    </location>
</feature>
<dbReference type="GO" id="GO:0043005">
    <property type="term" value="C:neuron projection"/>
    <property type="evidence" value="ECO:0007669"/>
    <property type="project" value="TreeGrafter"/>
</dbReference>
<dbReference type="GO" id="GO:0005634">
    <property type="term" value="C:nucleus"/>
    <property type="evidence" value="ECO:0007669"/>
    <property type="project" value="TreeGrafter"/>
</dbReference>
<protein>
    <submittedName>
        <fullName evidence="4">FMR1 autosomal-like protein 2</fullName>
    </submittedName>
</protein>
<evidence type="ECO:0000256" key="2">
    <source>
        <dbReference type="SAM" id="SignalP"/>
    </source>
</evidence>
<evidence type="ECO:0000313" key="4">
    <source>
        <dbReference type="EMBL" id="KAF6305270.1"/>
    </source>
</evidence>
<dbReference type="GO" id="GO:0048513">
    <property type="term" value="P:animal organ development"/>
    <property type="evidence" value="ECO:0007669"/>
    <property type="project" value="TreeGrafter"/>
</dbReference>
<evidence type="ECO:0000259" key="3">
    <source>
        <dbReference type="Pfam" id="PF16096"/>
    </source>
</evidence>
<keyword evidence="5" id="KW-1185">Reference proteome</keyword>
<dbReference type="GO" id="GO:0003730">
    <property type="term" value="F:mRNA 3'-UTR binding"/>
    <property type="evidence" value="ECO:0007669"/>
    <property type="project" value="TreeGrafter"/>
</dbReference>
<dbReference type="GO" id="GO:0010494">
    <property type="term" value="C:cytoplasmic stress granule"/>
    <property type="evidence" value="ECO:0007669"/>
    <property type="project" value="TreeGrafter"/>
</dbReference>
<organism evidence="4 5">
    <name type="scientific">Pipistrellus kuhlii</name>
    <name type="common">Kuhl's pipistrelle</name>
    <dbReference type="NCBI Taxonomy" id="59472"/>
    <lineage>
        <taxon>Eukaryota</taxon>
        <taxon>Metazoa</taxon>
        <taxon>Chordata</taxon>
        <taxon>Craniata</taxon>
        <taxon>Vertebrata</taxon>
        <taxon>Euteleostomi</taxon>
        <taxon>Mammalia</taxon>
        <taxon>Eutheria</taxon>
        <taxon>Laurasiatheria</taxon>
        <taxon>Chiroptera</taxon>
        <taxon>Yangochiroptera</taxon>
        <taxon>Vespertilionidae</taxon>
        <taxon>Pipistrellus</taxon>
    </lineage>
</organism>
<feature type="chain" id="PRO_5029591047" evidence="2">
    <location>
        <begin position="19"/>
        <end position="268"/>
    </location>
</feature>
<feature type="region of interest" description="Disordered" evidence="1">
    <location>
        <begin position="24"/>
        <end position="268"/>
    </location>
</feature>
<feature type="compositionally biased region" description="Polar residues" evidence="1">
    <location>
        <begin position="94"/>
        <end position="103"/>
    </location>
</feature>
<dbReference type="AlphaFoldDB" id="A0A7J7TXE7"/>
<sequence>MNSFGRLGWAFALLGAGGAPEAVTELDTPRMRAPPPCTPRGPMGAATASETESEKREEPLRAGTGDPPTRGEESRRRPMGGRGRGPPPAPRPTSRYNSSSISSVLKDPDSNPYSLLDTSEPEPPIDSEPGEPPPASARRRRSRRRRTDEDRTVMDGGLESDGLSTTENGLEDESKPQRRNRSRRRRNRGNRTDGSVSGDRQPVTVADYISRAESQSRQRPTLERTKPLEDSLSGQKKGDSVSKLPKGPSENGELSVPLELGSLVNGVS</sequence>
<name>A0A7J7TXE7_PIPKU</name>
<evidence type="ECO:0000313" key="5">
    <source>
        <dbReference type="Proteomes" id="UP000558488"/>
    </source>
</evidence>
<feature type="compositionally biased region" description="Basic and acidic residues" evidence="1">
    <location>
        <begin position="214"/>
        <end position="229"/>
    </location>
</feature>
<proteinExistence type="predicted"/>
<dbReference type="GO" id="GO:0051028">
    <property type="term" value="P:mRNA transport"/>
    <property type="evidence" value="ECO:0007669"/>
    <property type="project" value="TreeGrafter"/>
</dbReference>
<dbReference type="GO" id="GO:0048170">
    <property type="term" value="P:positive regulation of long-term neuronal synaptic plasticity"/>
    <property type="evidence" value="ECO:0007669"/>
    <property type="project" value="TreeGrafter"/>
</dbReference>
<dbReference type="InterPro" id="IPR040148">
    <property type="entry name" value="FMR1"/>
</dbReference>
<dbReference type="GO" id="GO:0099577">
    <property type="term" value="P:regulation of translation at presynapse, modulating synaptic transmission"/>
    <property type="evidence" value="ECO:0007669"/>
    <property type="project" value="TreeGrafter"/>
</dbReference>
<gene>
    <name evidence="4" type="ORF">mPipKuh1_005295</name>
</gene>
<feature type="compositionally biased region" description="Basic residues" evidence="1">
    <location>
        <begin position="177"/>
        <end position="189"/>
    </location>
</feature>
<feature type="compositionally biased region" description="Acidic residues" evidence="1">
    <location>
        <begin position="119"/>
        <end position="129"/>
    </location>
</feature>
<dbReference type="Proteomes" id="UP000558488">
    <property type="component" value="Unassembled WGS sequence"/>
</dbReference>
<dbReference type="GO" id="GO:0043488">
    <property type="term" value="P:regulation of mRNA stability"/>
    <property type="evidence" value="ECO:0007669"/>
    <property type="project" value="TreeGrafter"/>
</dbReference>
<reference evidence="4 5" key="1">
    <citation type="journal article" date="2020" name="Nature">
        <title>Six reference-quality genomes reveal evolution of bat adaptations.</title>
        <authorList>
            <person name="Jebb D."/>
            <person name="Huang Z."/>
            <person name="Pippel M."/>
            <person name="Hughes G.M."/>
            <person name="Lavrichenko K."/>
            <person name="Devanna P."/>
            <person name="Winkler S."/>
            <person name="Jermiin L.S."/>
            <person name="Skirmuntt E.C."/>
            <person name="Katzourakis A."/>
            <person name="Burkitt-Gray L."/>
            <person name="Ray D.A."/>
            <person name="Sullivan K.A.M."/>
            <person name="Roscito J.G."/>
            <person name="Kirilenko B.M."/>
            <person name="Davalos L.M."/>
            <person name="Corthals A.P."/>
            <person name="Power M.L."/>
            <person name="Jones G."/>
            <person name="Ransome R.D."/>
            <person name="Dechmann D.K.N."/>
            <person name="Locatelli A.G."/>
            <person name="Puechmaille S.J."/>
            <person name="Fedrigo O."/>
            <person name="Jarvis E.D."/>
            <person name="Hiller M."/>
            <person name="Vernes S.C."/>
            <person name="Myers E.W."/>
            <person name="Teeling E.C."/>
        </authorList>
    </citation>
    <scope>NUCLEOTIDE SEQUENCE [LARGE SCALE GENOMIC DNA]</scope>
    <source>
        <strain evidence="4">MPipKuh1</strain>
        <tissue evidence="4">Flight muscle</tissue>
    </source>
</reference>
<keyword evidence="2" id="KW-0732">Signal</keyword>
<dbReference type="PANTHER" id="PTHR10603">
    <property type="entry name" value="FRAGILE X MENTAL RETARDATION SYNDROME-RELATED PROTEIN"/>
    <property type="match status" value="1"/>
</dbReference>
<accession>A0A7J7TXE7</accession>
<dbReference type="Pfam" id="PF16096">
    <property type="entry name" value="FXR_C1"/>
    <property type="match status" value="1"/>
</dbReference>
<dbReference type="GO" id="GO:0045182">
    <property type="term" value="F:translation regulator activity"/>
    <property type="evidence" value="ECO:0007669"/>
    <property type="project" value="TreeGrafter"/>
</dbReference>
<dbReference type="PANTHER" id="PTHR10603:SF3">
    <property type="entry name" value="RNA-BINDING PROTEIN FXR2"/>
    <property type="match status" value="1"/>
</dbReference>
<comment type="caution">
    <text evidence="4">The sequence shown here is derived from an EMBL/GenBank/DDBJ whole genome shotgun (WGS) entry which is preliminary data.</text>
</comment>